<proteinExistence type="predicted"/>
<evidence type="ECO:0000313" key="1">
    <source>
        <dbReference type="Proteomes" id="UP000515154"/>
    </source>
</evidence>
<sequence>MFVRVHESQHRKGYRPENININGIPITPVSSDEYYKYLRIGENAAYAGVAYCPYRIRRLHFPLKLSFAMTINKVQGQSLKVVGSDLRTSCFSHGQFYIVCSRAGHPDSLLIYPPEGKTKNVVCKAALQ</sequence>
<gene>
    <name evidence="2" type="primary">LOC115230306</name>
</gene>
<evidence type="ECO:0000313" key="2">
    <source>
        <dbReference type="RefSeq" id="XP_029656368.1"/>
    </source>
</evidence>
<dbReference type="AlphaFoldDB" id="A0A6P7TXA0"/>
<accession>A0A6P7TXA0</accession>
<keyword evidence="1" id="KW-1185">Reference proteome</keyword>
<dbReference type="SUPFAM" id="SSF52540">
    <property type="entry name" value="P-loop containing nucleoside triphosphate hydrolases"/>
    <property type="match status" value="1"/>
</dbReference>
<dbReference type="KEGG" id="osn:115230306"/>
<dbReference type="InterPro" id="IPR027417">
    <property type="entry name" value="P-loop_NTPase"/>
</dbReference>
<protein>
    <submittedName>
        <fullName evidence="2">Uncharacterized protein LOC115230306</fullName>
    </submittedName>
</protein>
<dbReference type="RefSeq" id="XP_029656368.1">
    <property type="nucleotide sequence ID" value="XM_029800508.1"/>
</dbReference>
<name>A0A6P7TXA0_9MOLL</name>
<organism evidence="1 2">
    <name type="scientific">Octopus sinensis</name>
    <name type="common">East Asian common octopus</name>
    <dbReference type="NCBI Taxonomy" id="2607531"/>
    <lineage>
        <taxon>Eukaryota</taxon>
        <taxon>Metazoa</taxon>
        <taxon>Spiralia</taxon>
        <taxon>Lophotrochozoa</taxon>
        <taxon>Mollusca</taxon>
        <taxon>Cephalopoda</taxon>
        <taxon>Coleoidea</taxon>
        <taxon>Octopodiformes</taxon>
        <taxon>Octopoda</taxon>
        <taxon>Incirrata</taxon>
        <taxon>Octopodidae</taxon>
        <taxon>Octopus</taxon>
    </lineage>
</organism>
<dbReference type="Proteomes" id="UP000515154">
    <property type="component" value="Unplaced"/>
</dbReference>
<reference evidence="2" key="1">
    <citation type="submission" date="2025-08" db="UniProtKB">
        <authorList>
            <consortium name="RefSeq"/>
        </authorList>
    </citation>
    <scope>IDENTIFICATION</scope>
</reference>